<feature type="compositionally biased region" description="Basic and acidic residues" evidence="3">
    <location>
        <begin position="81"/>
        <end position="96"/>
    </location>
</feature>
<name>A0A7L0RDY6_GLABR</name>
<feature type="compositionally biased region" description="Low complexity" evidence="3">
    <location>
        <begin position="9"/>
        <end position="21"/>
    </location>
</feature>
<dbReference type="SMART" id="SM00325">
    <property type="entry name" value="RhoGEF"/>
    <property type="match status" value="1"/>
</dbReference>
<dbReference type="PROSITE" id="PS50003">
    <property type="entry name" value="PH_DOMAIN"/>
    <property type="match status" value="1"/>
</dbReference>
<dbReference type="CDD" id="cd13243">
    <property type="entry name" value="PH_PLEKHG1_G2_G3"/>
    <property type="match status" value="1"/>
</dbReference>
<dbReference type="FunFam" id="1.20.900.10:FF:000019">
    <property type="entry name" value="Pleckstrin homology domain-containing family G member 1"/>
    <property type="match status" value="1"/>
</dbReference>
<organism evidence="6 7">
    <name type="scientific">Glaucidium brasilianum</name>
    <name type="common">Ferruginous pygmy-owl</name>
    <dbReference type="NCBI Taxonomy" id="78217"/>
    <lineage>
        <taxon>Eukaryota</taxon>
        <taxon>Metazoa</taxon>
        <taxon>Chordata</taxon>
        <taxon>Craniata</taxon>
        <taxon>Vertebrata</taxon>
        <taxon>Euteleostomi</taxon>
        <taxon>Archelosauria</taxon>
        <taxon>Archosauria</taxon>
        <taxon>Dinosauria</taxon>
        <taxon>Saurischia</taxon>
        <taxon>Theropoda</taxon>
        <taxon>Coelurosauria</taxon>
        <taxon>Aves</taxon>
        <taxon>Neognathae</taxon>
        <taxon>Neoaves</taxon>
        <taxon>Telluraves</taxon>
        <taxon>Strigiformes</taxon>
        <taxon>Strigidae</taxon>
        <taxon>Glaucidium</taxon>
    </lineage>
</organism>
<dbReference type="FunFam" id="2.30.29.30:FF:000132">
    <property type="entry name" value="pleckstrin homology domain-containing family G member 2"/>
    <property type="match status" value="1"/>
</dbReference>
<feature type="compositionally biased region" description="Basic and acidic residues" evidence="3">
    <location>
        <begin position="688"/>
        <end position="710"/>
    </location>
</feature>
<evidence type="ECO:0000256" key="1">
    <source>
        <dbReference type="ARBA" id="ARBA00022553"/>
    </source>
</evidence>
<feature type="region of interest" description="Disordered" evidence="3">
    <location>
        <begin position="1117"/>
        <end position="1153"/>
    </location>
</feature>
<keyword evidence="1" id="KW-0597">Phosphoprotein</keyword>
<dbReference type="Pfam" id="PF00621">
    <property type="entry name" value="RhoGEF"/>
    <property type="match status" value="1"/>
</dbReference>
<dbReference type="Gene3D" id="1.20.900.10">
    <property type="entry name" value="Dbl homology (DH) domain"/>
    <property type="match status" value="1"/>
</dbReference>
<evidence type="ECO:0000256" key="3">
    <source>
        <dbReference type="SAM" id="MobiDB-lite"/>
    </source>
</evidence>
<dbReference type="EMBL" id="VXAP01000028">
    <property type="protein sequence ID" value="NXL28050.1"/>
    <property type="molecule type" value="Genomic_DNA"/>
</dbReference>
<protein>
    <submittedName>
        <fullName evidence="6">PKHG1 protein</fullName>
    </submittedName>
</protein>
<evidence type="ECO:0000313" key="6">
    <source>
        <dbReference type="EMBL" id="NXL28050.1"/>
    </source>
</evidence>
<keyword evidence="7" id="KW-1185">Reference proteome</keyword>
<feature type="non-terminal residue" evidence="6">
    <location>
        <position position="1409"/>
    </location>
</feature>
<reference evidence="6 7" key="1">
    <citation type="submission" date="2019-09" db="EMBL/GenBank/DDBJ databases">
        <title>Bird 10,000 Genomes (B10K) Project - Family phase.</title>
        <authorList>
            <person name="Zhang G."/>
        </authorList>
    </citation>
    <scope>NUCLEOTIDE SEQUENCE [LARGE SCALE GENOMIC DNA]</scope>
    <source>
        <strain evidence="6">B10K-DU-008-63</strain>
    </source>
</reference>
<dbReference type="GO" id="GO:0005085">
    <property type="term" value="F:guanyl-nucleotide exchange factor activity"/>
    <property type="evidence" value="ECO:0007669"/>
    <property type="project" value="UniProtKB-KW"/>
</dbReference>
<feature type="compositionally biased region" description="Basic and acidic residues" evidence="3">
    <location>
        <begin position="635"/>
        <end position="650"/>
    </location>
</feature>
<dbReference type="Gene3D" id="2.30.29.30">
    <property type="entry name" value="Pleckstrin-homology domain (PH domain)/Phosphotyrosine-binding domain (PTB)"/>
    <property type="match status" value="1"/>
</dbReference>
<dbReference type="SUPFAM" id="SSF50729">
    <property type="entry name" value="PH domain-like"/>
    <property type="match status" value="1"/>
</dbReference>
<dbReference type="PANTHER" id="PTHR45924:SF1">
    <property type="entry name" value="PLECKSTRIN HOMOLOGY DOMAIN-CONTAINING FAMILY G MEMBER 1"/>
    <property type="match status" value="1"/>
</dbReference>
<evidence type="ECO:0000256" key="2">
    <source>
        <dbReference type="ARBA" id="ARBA00022658"/>
    </source>
</evidence>
<dbReference type="Pfam" id="PF22697">
    <property type="entry name" value="SOS1_NGEF_PH"/>
    <property type="match status" value="1"/>
</dbReference>
<comment type="caution">
    <text evidence="6">The sequence shown here is derived from an EMBL/GenBank/DDBJ whole genome shotgun (WGS) entry which is preliminary data.</text>
</comment>
<feature type="domain" description="PH" evidence="4">
    <location>
        <begin position="320"/>
        <end position="419"/>
    </location>
</feature>
<evidence type="ECO:0000313" key="7">
    <source>
        <dbReference type="Proteomes" id="UP000591073"/>
    </source>
</evidence>
<evidence type="ECO:0000259" key="5">
    <source>
        <dbReference type="PROSITE" id="PS50010"/>
    </source>
</evidence>
<feature type="region of interest" description="Disordered" evidence="3">
    <location>
        <begin position="688"/>
        <end position="727"/>
    </location>
</feature>
<dbReference type="GO" id="GO:0005829">
    <property type="term" value="C:cytosol"/>
    <property type="evidence" value="ECO:0007669"/>
    <property type="project" value="UniProtKB-ARBA"/>
</dbReference>
<dbReference type="PANTHER" id="PTHR45924">
    <property type="entry name" value="FI17866P1"/>
    <property type="match status" value="1"/>
</dbReference>
<dbReference type="OrthoDB" id="1594986at2759"/>
<dbReference type="InterPro" id="IPR001849">
    <property type="entry name" value="PH_domain"/>
</dbReference>
<feature type="region of interest" description="Disordered" evidence="3">
    <location>
        <begin position="503"/>
        <end position="527"/>
    </location>
</feature>
<dbReference type="InterPro" id="IPR043324">
    <property type="entry name" value="PH_PLEKHG1_G2_G3"/>
</dbReference>
<accession>A0A7L0RDY6</accession>
<dbReference type="GO" id="GO:0031267">
    <property type="term" value="F:small GTPase binding"/>
    <property type="evidence" value="ECO:0007669"/>
    <property type="project" value="TreeGrafter"/>
</dbReference>
<feature type="region of interest" description="Disordered" evidence="3">
    <location>
        <begin position="1"/>
        <end position="28"/>
    </location>
</feature>
<feature type="region of interest" description="Disordered" evidence="3">
    <location>
        <begin position="1315"/>
        <end position="1334"/>
    </location>
</feature>
<dbReference type="CDD" id="cd00160">
    <property type="entry name" value="RhoGEF"/>
    <property type="match status" value="1"/>
</dbReference>
<dbReference type="SUPFAM" id="SSF48065">
    <property type="entry name" value="DBL homology domain (DH-domain)"/>
    <property type="match status" value="1"/>
</dbReference>
<dbReference type="Proteomes" id="UP000591073">
    <property type="component" value="Unassembled WGS sequence"/>
</dbReference>
<feature type="region of interest" description="Disordered" evidence="3">
    <location>
        <begin position="447"/>
        <end position="476"/>
    </location>
</feature>
<keyword evidence="2" id="KW-0344">Guanine-nucleotide releasing factor</keyword>
<dbReference type="InterPro" id="IPR055251">
    <property type="entry name" value="SOS1_NGEF_PH"/>
</dbReference>
<proteinExistence type="predicted"/>
<feature type="region of interest" description="Disordered" evidence="3">
    <location>
        <begin position="618"/>
        <end position="661"/>
    </location>
</feature>
<feature type="region of interest" description="Disordered" evidence="3">
    <location>
        <begin position="575"/>
        <end position="594"/>
    </location>
</feature>
<evidence type="ECO:0000259" key="4">
    <source>
        <dbReference type="PROSITE" id="PS50003"/>
    </source>
</evidence>
<dbReference type="InterPro" id="IPR011993">
    <property type="entry name" value="PH-like_dom_sf"/>
</dbReference>
<gene>
    <name evidence="6" type="primary">Plekhg1</name>
    <name evidence="6" type="ORF">GLABRA_R09263</name>
</gene>
<feature type="domain" description="DH" evidence="5">
    <location>
        <begin position="116"/>
        <end position="296"/>
    </location>
</feature>
<feature type="compositionally biased region" description="Polar residues" evidence="3">
    <location>
        <begin position="1131"/>
        <end position="1153"/>
    </location>
</feature>
<dbReference type="SMART" id="SM00233">
    <property type="entry name" value="PH"/>
    <property type="match status" value="1"/>
</dbReference>
<dbReference type="InterPro" id="IPR035899">
    <property type="entry name" value="DBL_dom_sf"/>
</dbReference>
<dbReference type="InterPro" id="IPR000219">
    <property type="entry name" value="DH_dom"/>
</dbReference>
<feature type="non-terminal residue" evidence="6">
    <location>
        <position position="1"/>
    </location>
</feature>
<feature type="region of interest" description="Disordered" evidence="3">
    <location>
        <begin position="55"/>
        <end position="99"/>
    </location>
</feature>
<feature type="region of interest" description="Disordered" evidence="3">
    <location>
        <begin position="1065"/>
        <end position="1095"/>
    </location>
</feature>
<sequence>MDLSDSDRPVSFSSTSSSASSRDSHCSFGSRMTLVSNSHLGLFNQDKETGAIKLELVPARRFSSNKPRKNSPAEQEDPEESLEKRLSMPRKAEPKGASKNCAMSLVTEPTSPKLLYVDRVVQEILETERMYVQDLKSIVKDYLDCITDQTKLSLGTEERSALFGNIRDIYRFNSELLQDLENCENDPVAIADCFVSKSEDFHIYTQYCTNYPRSVAVLTECMRNKALAKFFRERQEALQHSLPLGSYLLKPVQRILKYHLLLHEIENHLDKDTEGYDVVLDAIDTMQRVAWHINDMKRKHEHAIRLQEIQSLLTNWKGPDLTSYGELVLEGTFRIQRAKNERTLFLFDKLLLITKKRDEMFAYKAHILCGNLMLVEVIPKEPLSFSIFHYKNPKMQHTVQAKSQQDKRLWILHLKRLILENHPAKIPAKAKQAILEMDAIHHPGFHYSPEGEMKSSYQPKEGTAPHRVRRKSGDRLMLPAFFKSPQSSKDPSDEESIQLNTNLPFSSTAGQPPSPRPFSTPQSNSLIMNILGGGTSLRNIWTDHQIRQALFPSRRPPFENEDDEDDYQMFVPSVSTSNASSAVGGERRGSSGRPCSWHLGVVHQNEISSPTRHKIVRRASSAGESNTRPASARYKTGERGSRREVKRAEVSDMNAYPESSEELTIDDIEHVYDNISYEDLKLMGLTRREEADRGPQRSARDSLYEADNKSILDSPSKKRTANQNRASIRASRDEMLLSREAPTSSLDELRIVEDNIYDTIVLPETGLLNFKCDPLKCSKRRSFLGLEKDFACCDNLRQFVSEESLQFSEDESPYHRVPVDNDYLSLVDSSSNSDSLSHKSAADKLSEEVDEIWNDLENYIKKNEEKTRDRLLAAFPVCKDDMQERLHAGSTPELSKDVEYSLSTLSLPETPIFPKTVKPRAATISEANLRLEDTTPCKENSFVSLNRSSFSSEMPFVDSPYESANSVLSAHAEGMENDLAVVDKTKNRVFMMARQYSQKIKKANQLLKVKSPEQEQPASRQQKLKHKDLAAILEEKKQGGPAIGARIAEYSQLYDQIVFRESSPKVQKDAWAAPQEPSSGRFSTPVAASPPCSQAASDCSRTEDWLLHSTYSNGELADFSPWPESQDSKSKISYTEAGTKSNSRQLPSAGSVPSLQISNRLHVPAQRWSAIISQPNKENLHQDHIYNSLGRRISNVKPQAYSRSQSSSSIVVNRSGESIVYPNETDKKKLHSNRTFRFNSHQTPGIASGCTGPDMRKMITENCSDMILQDSQKVLRVNRASPLTAQMATQNYFSNFKDTEDEGDDDDYVEIKSEDEGSDLETFRNQTRKSDPKLCNADAAPSETLCGKTVSCTPAKPASSKHALTPYLTAYNDSDKLNDYLWRVPSPNQQNIVQSLREKFQCLSSSSFA</sequence>
<dbReference type="PROSITE" id="PS50010">
    <property type="entry name" value="DH_2"/>
    <property type="match status" value="1"/>
</dbReference>